<proteinExistence type="predicted"/>
<evidence type="ECO:0000313" key="1">
    <source>
        <dbReference type="EMBL" id="KAF2143373.1"/>
    </source>
</evidence>
<protein>
    <submittedName>
        <fullName evidence="1">Uncharacterized protein</fullName>
    </submittedName>
</protein>
<keyword evidence="2" id="KW-1185">Reference proteome</keyword>
<gene>
    <name evidence="1" type="ORF">K452DRAFT_169922</name>
</gene>
<dbReference type="RefSeq" id="XP_033399085.1">
    <property type="nucleotide sequence ID" value="XM_033535779.1"/>
</dbReference>
<accession>A0A6A6BIX7</accession>
<dbReference type="GeneID" id="54293275"/>
<organism evidence="1 2">
    <name type="scientific">Aplosporella prunicola CBS 121167</name>
    <dbReference type="NCBI Taxonomy" id="1176127"/>
    <lineage>
        <taxon>Eukaryota</taxon>
        <taxon>Fungi</taxon>
        <taxon>Dikarya</taxon>
        <taxon>Ascomycota</taxon>
        <taxon>Pezizomycotina</taxon>
        <taxon>Dothideomycetes</taxon>
        <taxon>Dothideomycetes incertae sedis</taxon>
        <taxon>Botryosphaeriales</taxon>
        <taxon>Aplosporellaceae</taxon>
        <taxon>Aplosporella</taxon>
    </lineage>
</organism>
<evidence type="ECO:0000313" key="2">
    <source>
        <dbReference type="Proteomes" id="UP000799438"/>
    </source>
</evidence>
<reference evidence="1" key="1">
    <citation type="journal article" date="2020" name="Stud. Mycol.">
        <title>101 Dothideomycetes genomes: a test case for predicting lifestyles and emergence of pathogens.</title>
        <authorList>
            <person name="Haridas S."/>
            <person name="Albert R."/>
            <person name="Binder M."/>
            <person name="Bloem J."/>
            <person name="Labutti K."/>
            <person name="Salamov A."/>
            <person name="Andreopoulos B."/>
            <person name="Baker S."/>
            <person name="Barry K."/>
            <person name="Bills G."/>
            <person name="Bluhm B."/>
            <person name="Cannon C."/>
            <person name="Castanera R."/>
            <person name="Culley D."/>
            <person name="Daum C."/>
            <person name="Ezra D."/>
            <person name="Gonzalez J."/>
            <person name="Henrissat B."/>
            <person name="Kuo A."/>
            <person name="Liang C."/>
            <person name="Lipzen A."/>
            <person name="Lutzoni F."/>
            <person name="Magnuson J."/>
            <person name="Mondo S."/>
            <person name="Nolan M."/>
            <person name="Ohm R."/>
            <person name="Pangilinan J."/>
            <person name="Park H.-J."/>
            <person name="Ramirez L."/>
            <person name="Alfaro M."/>
            <person name="Sun H."/>
            <person name="Tritt A."/>
            <person name="Yoshinaga Y."/>
            <person name="Zwiers L.-H."/>
            <person name="Turgeon B."/>
            <person name="Goodwin S."/>
            <person name="Spatafora J."/>
            <person name="Crous P."/>
            <person name="Grigoriev I."/>
        </authorList>
    </citation>
    <scope>NUCLEOTIDE SEQUENCE</scope>
    <source>
        <strain evidence="1">CBS 121167</strain>
    </source>
</reference>
<sequence length="160" mass="17507">MPETQWASRSLGTRGAAPPRLANGISRVQLARCCSESPSPPEKKQRASCSSRMQCSFCICGAAASLGGFSHAYRERRHVTDVGVRRRPSSKRLHFRQLSLCNHPIRLVCFKSTRSSNRPRFEDSSLRAAPGLHCRAVRLSEVWAPAALGAPSPKGLLSIP</sequence>
<dbReference type="Proteomes" id="UP000799438">
    <property type="component" value="Unassembled WGS sequence"/>
</dbReference>
<dbReference type="EMBL" id="ML995482">
    <property type="protein sequence ID" value="KAF2143373.1"/>
    <property type="molecule type" value="Genomic_DNA"/>
</dbReference>
<name>A0A6A6BIX7_9PEZI</name>
<dbReference type="AlphaFoldDB" id="A0A6A6BIX7"/>